<comment type="caution">
    <text evidence="7">The sequence shown here is derived from an EMBL/GenBank/DDBJ whole genome shotgun (WGS) entry which is preliminary data.</text>
</comment>
<dbReference type="EMBL" id="JACTNZ010000003">
    <property type="protein sequence ID" value="KAG5558971.1"/>
    <property type="molecule type" value="Genomic_DNA"/>
</dbReference>
<sequence>MWTGNNVTRPFRVAGAAALAPVIDKGLRRIQKYFNFPSLVYAFALVASNEPDSLEVMHVRVTNQLANGVVLTIHCKSADNDLGVHVLSYGQFIGWHFRRNIWGTTRFYCYLFSKRGNNSFDVFRQGMCSRHCPWFVRDNGTCLETHKPYKSFCYPWPSKGQESLGS</sequence>
<dbReference type="GO" id="GO:0005576">
    <property type="term" value="C:extracellular region"/>
    <property type="evidence" value="ECO:0007669"/>
    <property type="project" value="UniProtKB-SubCell"/>
</dbReference>
<dbReference type="GO" id="GO:0060320">
    <property type="term" value="P:rejection of self pollen"/>
    <property type="evidence" value="ECO:0007669"/>
    <property type="project" value="UniProtKB-KW"/>
</dbReference>
<dbReference type="Proteomes" id="UP000823749">
    <property type="component" value="Chromosome 3"/>
</dbReference>
<name>A0AAV6L3Y1_9ERIC</name>
<evidence type="ECO:0000256" key="4">
    <source>
        <dbReference type="ARBA" id="ARBA00022525"/>
    </source>
</evidence>
<dbReference type="Pfam" id="PF05938">
    <property type="entry name" value="Self-incomp_S1"/>
    <property type="match status" value="1"/>
</dbReference>
<dbReference type="PANTHER" id="PTHR31232">
    <property type="match status" value="1"/>
</dbReference>
<evidence type="ECO:0000256" key="3">
    <source>
        <dbReference type="ARBA" id="ARBA00022471"/>
    </source>
</evidence>
<comment type="similarity">
    <text evidence="2 6">Belongs to the plant self-incompatibility (S1) protein family.</text>
</comment>
<organism evidence="7 8">
    <name type="scientific">Rhododendron griersonianum</name>
    <dbReference type="NCBI Taxonomy" id="479676"/>
    <lineage>
        <taxon>Eukaryota</taxon>
        <taxon>Viridiplantae</taxon>
        <taxon>Streptophyta</taxon>
        <taxon>Embryophyta</taxon>
        <taxon>Tracheophyta</taxon>
        <taxon>Spermatophyta</taxon>
        <taxon>Magnoliopsida</taxon>
        <taxon>eudicotyledons</taxon>
        <taxon>Gunneridae</taxon>
        <taxon>Pentapetalae</taxon>
        <taxon>asterids</taxon>
        <taxon>Ericales</taxon>
        <taxon>Ericaceae</taxon>
        <taxon>Ericoideae</taxon>
        <taxon>Rhodoreae</taxon>
        <taxon>Rhododendron</taxon>
    </lineage>
</organism>
<protein>
    <recommendedName>
        <fullName evidence="6">S-protein homolog</fullName>
    </recommendedName>
</protein>
<gene>
    <name evidence="7" type="ORF">RHGRI_008800</name>
</gene>
<comment type="subcellular location">
    <subcellularLocation>
        <location evidence="1 6">Secreted</location>
    </subcellularLocation>
</comment>
<evidence type="ECO:0000313" key="7">
    <source>
        <dbReference type="EMBL" id="KAG5558971.1"/>
    </source>
</evidence>
<dbReference type="AlphaFoldDB" id="A0AAV6L3Y1"/>
<dbReference type="InterPro" id="IPR010264">
    <property type="entry name" value="Self-incomp_S1"/>
</dbReference>
<accession>A0AAV6L3Y1</accession>
<reference evidence="7" key="1">
    <citation type="submission" date="2020-08" db="EMBL/GenBank/DDBJ databases">
        <title>Plant Genome Project.</title>
        <authorList>
            <person name="Zhang R.-G."/>
        </authorList>
    </citation>
    <scope>NUCLEOTIDE SEQUENCE</scope>
    <source>
        <strain evidence="7">WSP0</strain>
        <tissue evidence="7">Leaf</tissue>
    </source>
</reference>
<keyword evidence="8" id="KW-1185">Reference proteome</keyword>
<evidence type="ECO:0000256" key="2">
    <source>
        <dbReference type="ARBA" id="ARBA00005581"/>
    </source>
</evidence>
<dbReference type="PANTHER" id="PTHR31232:SF155">
    <property type="entry name" value="PLANT SELF-INCOMPATIBILITY PROTEIN S1 FAMILY"/>
    <property type="match status" value="1"/>
</dbReference>
<proteinExistence type="inferred from homology"/>
<keyword evidence="3 6" id="KW-0713">Self-incompatibility</keyword>
<evidence type="ECO:0000256" key="5">
    <source>
        <dbReference type="ARBA" id="ARBA00022729"/>
    </source>
</evidence>
<evidence type="ECO:0000256" key="1">
    <source>
        <dbReference type="ARBA" id="ARBA00004613"/>
    </source>
</evidence>
<keyword evidence="4 6" id="KW-0964">Secreted</keyword>
<keyword evidence="5" id="KW-0732">Signal</keyword>
<evidence type="ECO:0000256" key="6">
    <source>
        <dbReference type="RuleBase" id="RU367044"/>
    </source>
</evidence>
<evidence type="ECO:0000313" key="8">
    <source>
        <dbReference type="Proteomes" id="UP000823749"/>
    </source>
</evidence>